<dbReference type="EMBL" id="QORO01000002">
    <property type="protein sequence ID" value="RCK60125.1"/>
    <property type="molecule type" value="Genomic_DNA"/>
</dbReference>
<reference evidence="1 2" key="1">
    <citation type="submission" date="2018-07" db="EMBL/GenBank/DDBJ databases">
        <title>Microbacterium endoborsara sp. nov., a novel actinobacterium isolated from Borszczowia aralocaspica.</title>
        <authorList>
            <person name="An D."/>
        </authorList>
    </citation>
    <scope>NUCLEOTIDE SEQUENCE [LARGE SCALE GENOMIC DNA]</scope>
    <source>
        <strain evidence="1 2">C1.15228</strain>
    </source>
</reference>
<dbReference type="AlphaFoldDB" id="A0A367Y2M3"/>
<sequence>MTTIDDDWIPHRRSSDGELVGWIRPRGDAWQAMSLFATPLTDPDDWDLAEDALENTSLSWMAEPWILEREGRGIRVRLVEFRPDLDGHPGRIVVKTDDFGAIDVPYELFDLPWPPPPELRPLTDGDSELPWR</sequence>
<dbReference type="Proteomes" id="UP000253508">
    <property type="component" value="Unassembled WGS sequence"/>
</dbReference>
<dbReference type="RefSeq" id="WP_114117739.1">
    <property type="nucleotide sequence ID" value="NZ_BMHU01000003.1"/>
</dbReference>
<proteinExistence type="predicted"/>
<keyword evidence="2" id="KW-1185">Reference proteome</keyword>
<name>A0A367Y2M3_9MICO</name>
<evidence type="ECO:0000313" key="2">
    <source>
        <dbReference type="Proteomes" id="UP000253508"/>
    </source>
</evidence>
<protein>
    <submittedName>
        <fullName evidence="1">Uncharacterized protein</fullName>
    </submittedName>
</protein>
<evidence type="ECO:0000313" key="1">
    <source>
        <dbReference type="EMBL" id="RCK60125.1"/>
    </source>
</evidence>
<gene>
    <name evidence="1" type="ORF">DTO57_08315</name>
</gene>
<accession>A0A367Y2M3</accession>
<organism evidence="1 2">
    <name type="scientific">Microbacterium sorbitolivorans</name>
    <dbReference type="NCBI Taxonomy" id="1867410"/>
    <lineage>
        <taxon>Bacteria</taxon>
        <taxon>Bacillati</taxon>
        <taxon>Actinomycetota</taxon>
        <taxon>Actinomycetes</taxon>
        <taxon>Micrococcales</taxon>
        <taxon>Microbacteriaceae</taxon>
        <taxon>Microbacterium</taxon>
    </lineage>
</organism>
<comment type="caution">
    <text evidence="1">The sequence shown here is derived from an EMBL/GenBank/DDBJ whole genome shotgun (WGS) entry which is preliminary data.</text>
</comment>
<dbReference type="OrthoDB" id="68692at2"/>